<dbReference type="Pfam" id="PF13599">
    <property type="entry name" value="Pentapeptide_4"/>
    <property type="match status" value="1"/>
</dbReference>
<dbReference type="RefSeq" id="WP_191163502.1">
    <property type="nucleotide sequence ID" value="NZ_JACWMX010000004.1"/>
</dbReference>
<dbReference type="EMBL" id="JACWMX010000004">
    <property type="protein sequence ID" value="MBD1393764.1"/>
    <property type="molecule type" value="Genomic_DNA"/>
</dbReference>
<name>A0A926NKK1_9SPHI</name>
<dbReference type="InterPro" id="IPR001646">
    <property type="entry name" value="5peptide_repeat"/>
</dbReference>
<accession>A0A926NKK1</accession>
<dbReference type="SUPFAM" id="SSF141571">
    <property type="entry name" value="Pentapeptide repeat-like"/>
    <property type="match status" value="1"/>
</dbReference>
<dbReference type="Proteomes" id="UP000619078">
    <property type="component" value="Unassembled WGS sequence"/>
</dbReference>
<gene>
    <name evidence="1" type="ORF">IDJ76_11710</name>
</gene>
<comment type="caution">
    <text evidence="1">The sequence shown here is derived from an EMBL/GenBank/DDBJ whole genome shotgun (WGS) entry which is preliminary data.</text>
</comment>
<dbReference type="PANTHER" id="PTHR42999:SF1">
    <property type="entry name" value="PENTAPEPTIDE REPEAT-CONTAINING PROTEIN"/>
    <property type="match status" value="1"/>
</dbReference>
<dbReference type="InterPro" id="IPR052949">
    <property type="entry name" value="PA_immunity-related"/>
</dbReference>
<evidence type="ECO:0000313" key="2">
    <source>
        <dbReference type="Proteomes" id="UP000619078"/>
    </source>
</evidence>
<proteinExistence type="predicted"/>
<dbReference type="Pfam" id="PF00805">
    <property type="entry name" value="Pentapeptide"/>
    <property type="match status" value="1"/>
</dbReference>
<dbReference type="PANTHER" id="PTHR42999">
    <property type="entry name" value="ANTIBIOTIC RESISTANCE PROTEIN MCBG"/>
    <property type="match status" value="1"/>
</dbReference>
<dbReference type="AlphaFoldDB" id="A0A926NKK1"/>
<reference evidence="1" key="1">
    <citation type="submission" date="2020-09" db="EMBL/GenBank/DDBJ databases">
        <title>Novel species of Mucilaginibacter isolated from a glacier on the Tibetan Plateau.</title>
        <authorList>
            <person name="Liu Q."/>
            <person name="Xin Y.-H."/>
        </authorList>
    </citation>
    <scope>NUCLEOTIDE SEQUENCE</scope>
    <source>
        <strain evidence="1">ZB1P21</strain>
    </source>
</reference>
<protein>
    <submittedName>
        <fullName evidence="1">Pentapeptide repeat-containing protein</fullName>
    </submittedName>
</protein>
<keyword evidence="2" id="KW-1185">Reference proteome</keyword>
<organism evidence="1 2">
    <name type="scientific">Mucilaginibacter glaciei</name>
    <dbReference type="NCBI Taxonomy" id="2772109"/>
    <lineage>
        <taxon>Bacteria</taxon>
        <taxon>Pseudomonadati</taxon>
        <taxon>Bacteroidota</taxon>
        <taxon>Sphingobacteriia</taxon>
        <taxon>Sphingobacteriales</taxon>
        <taxon>Sphingobacteriaceae</taxon>
        <taxon>Mucilaginibacter</taxon>
    </lineage>
</organism>
<sequence>MDQLNYEDQLFDKENYADNVVRGREFQSCTFRNCDFANSTFTGNKFLDCSFDGCNLSMMKLDQSTLNDVAFKNCKVLGVNFSKCTDFLFSVGFDNCTLDYSSFMGKKMVKTKFANSKLKEVTFADAVLTGSTFNDCDLDNAIFNRTDLGAVNFARAFNFSIDPELNNVKKAIFSSQGLEGLLTRHQLKVV</sequence>
<evidence type="ECO:0000313" key="1">
    <source>
        <dbReference type="EMBL" id="MBD1393764.1"/>
    </source>
</evidence>
<dbReference type="Gene3D" id="2.160.20.80">
    <property type="entry name" value="E3 ubiquitin-protein ligase SopA"/>
    <property type="match status" value="1"/>
</dbReference>